<reference evidence="15" key="1">
    <citation type="submission" date="2020-02" db="EMBL/GenBank/DDBJ databases">
        <title>Draft genome sequence of Candidatus Afipia apatlaquensis IBT-C3, a potential strain for decolorization of textile dyes.</title>
        <authorList>
            <person name="Sanchez-Reyes A."/>
            <person name="Breton-Deval L."/>
            <person name="Mangelson H."/>
            <person name="Sanchez-Flores A."/>
        </authorList>
    </citation>
    <scope>NUCLEOTIDE SEQUENCE [LARGE SCALE GENOMIC DNA]</scope>
    <source>
        <strain evidence="15">IBT-C3</strain>
    </source>
</reference>
<dbReference type="InterPro" id="IPR011914">
    <property type="entry name" value="RfaE_dom_II"/>
</dbReference>
<evidence type="ECO:0000256" key="11">
    <source>
        <dbReference type="ARBA" id="ARBA00047428"/>
    </source>
</evidence>
<evidence type="ECO:0000256" key="2">
    <source>
        <dbReference type="ARBA" id="ARBA00003753"/>
    </source>
</evidence>
<dbReference type="Pfam" id="PF00294">
    <property type="entry name" value="PfkB"/>
    <property type="match status" value="1"/>
</dbReference>
<evidence type="ECO:0000256" key="6">
    <source>
        <dbReference type="ARBA" id="ARBA00022741"/>
    </source>
</evidence>
<dbReference type="EC" id="2.7.1.167" evidence="12"/>
<keyword evidence="7 12" id="KW-0418">Kinase</keyword>
<dbReference type="Gene3D" id="3.40.50.620">
    <property type="entry name" value="HUPs"/>
    <property type="match status" value="1"/>
</dbReference>
<keyword evidence="10 12" id="KW-0119">Carbohydrate metabolism</keyword>
<evidence type="ECO:0000313" key="16">
    <source>
        <dbReference type="Proteomes" id="UP000480266"/>
    </source>
</evidence>
<feature type="domain" description="Carbohydrate kinase PfkB" evidence="13">
    <location>
        <begin position="9"/>
        <end position="307"/>
    </location>
</feature>
<protein>
    <recommendedName>
        <fullName evidence="12">Bifunctional protein HldE</fullName>
    </recommendedName>
    <domain>
        <recommendedName>
            <fullName evidence="12">D-beta-D-heptose 7-phosphate kinase</fullName>
            <ecNumber evidence="12">2.7.1.167</ecNumber>
        </recommendedName>
        <alternativeName>
            <fullName evidence="12">D-beta-D-heptose 7-phosphotransferase</fullName>
        </alternativeName>
        <alternativeName>
            <fullName evidence="12">D-glycero-beta-D-manno-heptose-7-phosphate kinase</fullName>
        </alternativeName>
    </domain>
    <domain>
        <recommendedName>
            <fullName evidence="12">D-beta-D-heptose 1-phosphate adenylyltransferase</fullName>
            <ecNumber evidence="12">2.7.7.70</ecNumber>
        </recommendedName>
        <alternativeName>
            <fullName evidence="12">D-glycero-beta-D-manno-heptose 1-phosphate adenylyltransferase</fullName>
        </alternativeName>
    </domain>
</protein>
<proteinExistence type="inferred from homology"/>
<evidence type="ECO:0000256" key="3">
    <source>
        <dbReference type="ARBA" id="ARBA00004713"/>
    </source>
</evidence>
<keyword evidence="4 12" id="KW-0808">Transferase</keyword>
<evidence type="ECO:0000256" key="8">
    <source>
        <dbReference type="ARBA" id="ARBA00022840"/>
    </source>
</evidence>
<evidence type="ECO:0000313" key="15">
    <source>
        <dbReference type="EMBL" id="NGX95051.1"/>
    </source>
</evidence>
<comment type="function">
    <text evidence="1 12">Catalyzes the phosphorylation of D-glycero-D-manno-heptose 7-phosphate at the C-1 position to selectively form D-glycero-beta-D-manno-heptose-1,7-bisphosphate.</text>
</comment>
<comment type="pathway">
    <text evidence="12">Nucleotide-sugar biosynthesis; ADP-L-glycero-beta-D-manno-heptose biosynthesis; ADP-L-glycero-beta-D-manno-heptose from D-glycero-beta-D-manno-heptose 7-phosphate: step 1/4.</text>
</comment>
<evidence type="ECO:0000259" key="14">
    <source>
        <dbReference type="Pfam" id="PF01467"/>
    </source>
</evidence>
<evidence type="ECO:0000256" key="5">
    <source>
        <dbReference type="ARBA" id="ARBA00022695"/>
    </source>
</evidence>
<keyword evidence="6 12" id="KW-0547">Nucleotide-binding</keyword>
<dbReference type="UniPathway" id="UPA00958"/>
<dbReference type="GO" id="GO:0005829">
    <property type="term" value="C:cytosol"/>
    <property type="evidence" value="ECO:0007669"/>
    <property type="project" value="TreeGrafter"/>
</dbReference>
<dbReference type="GO" id="GO:0033786">
    <property type="term" value="F:heptose-1-phosphate adenylyltransferase activity"/>
    <property type="evidence" value="ECO:0007669"/>
    <property type="project" value="UniProtKB-UniRule"/>
</dbReference>
<dbReference type="PROSITE" id="PS00583">
    <property type="entry name" value="PFKB_KINASES_1"/>
    <property type="match status" value="1"/>
</dbReference>
<comment type="catalytic activity">
    <reaction evidence="11 12">
        <text>D-glycero-beta-D-manno-heptose 1-phosphate + ATP + H(+) = ADP-D-glycero-beta-D-manno-heptose + diphosphate</text>
        <dbReference type="Rhea" id="RHEA:27465"/>
        <dbReference type="ChEBI" id="CHEBI:15378"/>
        <dbReference type="ChEBI" id="CHEBI:30616"/>
        <dbReference type="ChEBI" id="CHEBI:33019"/>
        <dbReference type="ChEBI" id="CHEBI:59967"/>
        <dbReference type="ChEBI" id="CHEBI:61593"/>
        <dbReference type="EC" id="2.7.7.70"/>
    </reaction>
</comment>
<gene>
    <name evidence="15" type="primary">rfaE1</name>
    <name evidence="12" type="synonym">hldE</name>
    <name evidence="15" type="ORF">G4V63_07405</name>
</gene>
<keyword evidence="16" id="KW-1185">Reference proteome</keyword>
<keyword evidence="8 12" id="KW-0067">ATP-binding</keyword>
<dbReference type="InterPro" id="IPR002173">
    <property type="entry name" value="Carboh/pur_kinase_PfkB_CS"/>
</dbReference>
<dbReference type="SUPFAM" id="SSF52374">
    <property type="entry name" value="Nucleotidylyl transferase"/>
    <property type="match status" value="1"/>
</dbReference>
<keyword evidence="9 12" id="KW-0511">Multifunctional enzyme</keyword>
<feature type="region of interest" description="Ribokinase" evidence="12">
    <location>
        <begin position="1"/>
        <end position="323"/>
    </location>
</feature>
<dbReference type="PANTHER" id="PTHR46969:SF1">
    <property type="entry name" value="BIFUNCTIONAL PROTEIN HLDE"/>
    <property type="match status" value="1"/>
</dbReference>
<sequence length="484" mass="51657">MSQAIVRQTVLCVGDLMLDEFVYGEVSRISPEAPAPVIAARRSEINVGGAGNVARNIASLGARCIFVGLVGNDIAGETLKAELAREKLIEPILVTDPARPTTRKVRFVSEHFSTHMLRADWELSAPAPEVTERKLIDAVVAALPRADIVLLSDYAKGVLTARVIRNIIDAARKLGKRVIVDPKSANLAIYRGATLLTPNRKEFAEATRRRIQSDADIADASIEALRTADAEAVLVTQSEDGMTLAHRDGTLIHVPAQPAKVRDVSGAGDTVAAVLAVTIAAGTDWDTSLRCATSAAAVAVSKPGTATVSLAELRRKILPHASLAAEEKIASSAADLDAHLAEWRRQGLRVGFTNGCFDILHPGHVRVVTQARAACDRLIVGLNSDASVRRLKGAERPVQDERARAEVLAALEAVDLVVIFEQDTPLELITQIKPSVLVKGGDYTREQVVGHEIVTANGGEIVLVDILPGHSTTSLVKRAREGKA</sequence>
<dbReference type="GO" id="GO:0005524">
    <property type="term" value="F:ATP binding"/>
    <property type="evidence" value="ECO:0007669"/>
    <property type="project" value="UniProtKB-UniRule"/>
</dbReference>
<comment type="pathway">
    <text evidence="12">Nucleotide-sugar biosynthesis; ADP-L-glycero-beta-D-manno-heptose biosynthesis; ADP-L-glycero-beta-D-manno-heptose from D-glycero-beta-D-manno-heptose 7-phosphate: step 3/4.</text>
</comment>
<feature type="active site" evidence="12">
    <location>
        <position position="269"/>
    </location>
</feature>
<dbReference type="AlphaFoldDB" id="A0A7C9VKM9"/>
<dbReference type="EC" id="2.7.7.70" evidence="12"/>
<evidence type="ECO:0000256" key="12">
    <source>
        <dbReference type="HAMAP-Rule" id="MF_01603"/>
    </source>
</evidence>
<feature type="binding site" evidence="12">
    <location>
        <begin position="199"/>
        <end position="202"/>
    </location>
    <ligand>
        <name>ATP</name>
        <dbReference type="ChEBI" id="CHEBI:30616"/>
    </ligand>
</feature>
<dbReference type="GO" id="GO:0097171">
    <property type="term" value="P:ADP-L-glycero-beta-D-manno-heptose biosynthetic process"/>
    <property type="evidence" value="ECO:0007669"/>
    <property type="project" value="UniProtKB-UniPathway"/>
</dbReference>
<comment type="similarity">
    <text evidence="12">In the C-terminal section; belongs to the cytidylyltransferase family.</text>
</comment>
<dbReference type="GO" id="GO:0016773">
    <property type="term" value="F:phosphotransferase activity, alcohol group as acceptor"/>
    <property type="evidence" value="ECO:0007669"/>
    <property type="project" value="InterPro"/>
</dbReference>
<feature type="domain" description="Cytidyltransferase-like" evidence="14">
    <location>
        <begin position="352"/>
        <end position="446"/>
    </location>
</feature>
<dbReference type="GO" id="GO:0009244">
    <property type="term" value="P:lipopolysaccharide core region biosynthetic process"/>
    <property type="evidence" value="ECO:0007669"/>
    <property type="project" value="UniProtKB-UniPathway"/>
</dbReference>
<dbReference type="InterPro" id="IPR023030">
    <property type="entry name" value="Bifunc_HldE"/>
</dbReference>
<dbReference type="InterPro" id="IPR004821">
    <property type="entry name" value="Cyt_trans-like"/>
</dbReference>
<comment type="function">
    <text evidence="2 12">Catalyzes the ADP transfer from ATP to D-glycero-beta-D-manno-heptose 1-phosphate, yielding ADP-D-glycero-beta-D-manno-heptose.</text>
</comment>
<keyword evidence="5 12" id="KW-0548">Nucleotidyltransferase</keyword>
<evidence type="ECO:0000256" key="1">
    <source>
        <dbReference type="ARBA" id="ARBA00002319"/>
    </source>
</evidence>
<comment type="subunit">
    <text evidence="12">Homodimer.</text>
</comment>
<comment type="similarity">
    <text evidence="12">In the N-terminal section; belongs to the carbohydrate kinase PfkB family.</text>
</comment>
<evidence type="ECO:0000256" key="4">
    <source>
        <dbReference type="ARBA" id="ARBA00022679"/>
    </source>
</evidence>
<comment type="catalytic activity">
    <reaction evidence="12">
        <text>D-glycero-beta-D-manno-heptose 7-phosphate + ATP = D-glycero-beta-D-manno-heptose 1,7-bisphosphate + ADP + H(+)</text>
        <dbReference type="Rhea" id="RHEA:27473"/>
        <dbReference type="ChEBI" id="CHEBI:15378"/>
        <dbReference type="ChEBI" id="CHEBI:30616"/>
        <dbReference type="ChEBI" id="CHEBI:60204"/>
        <dbReference type="ChEBI" id="CHEBI:60208"/>
        <dbReference type="ChEBI" id="CHEBI:456216"/>
        <dbReference type="EC" id="2.7.1.167"/>
    </reaction>
</comment>
<dbReference type="NCBIfam" id="TIGR02198">
    <property type="entry name" value="rfaE_dom_I"/>
    <property type="match status" value="1"/>
</dbReference>
<comment type="caution">
    <text evidence="15">The sequence shown here is derived from an EMBL/GenBank/DDBJ whole genome shotgun (WGS) entry which is preliminary data.</text>
</comment>
<dbReference type="GO" id="GO:0033785">
    <property type="term" value="F:heptose 7-phosphate kinase activity"/>
    <property type="evidence" value="ECO:0007669"/>
    <property type="project" value="UniProtKB-UniRule"/>
</dbReference>
<dbReference type="UniPathway" id="UPA00356">
    <property type="reaction ID" value="UER00437"/>
</dbReference>
<dbReference type="Gene3D" id="3.40.1190.20">
    <property type="match status" value="1"/>
</dbReference>
<dbReference type="HAMAP" id="MF_01603">
    <property type="entry name" value="HldE"/>
    <property type="match status" value="1"/>
</dbReference>
<dbReference type="NCBIfam" id="TIGR02199">
    <property type="entry name" value="rfaE_dom_II"/>
    <property type="match status" value="1"/>
</dbReference>
<dbReference type="PANTHER" id="PTHR46969">
    <property type="entry name" value="BIFUNCTIONAL PROTEIN HLDE"/>
    <property type="match status" value="1"/>
</dbReference>
<dbReference type="SUPFAM" id="SSF53613">
    <property type="entry name" value="Ribokinase-like"/>
    <property type="match status" value="1"/>
</dbReference>
<evidence type="ECO:0000256" key="9">
    <source>
        <dbReference type="ARBA" id="ARBA00023268"/>
    </source>
</evidence>
<comment type="pathway">
    <text evidence="3">Bacterial outer membrane biogenesis; LPS core biosynthesis.</text>
</comment>
<dbReference type="CDD" id="cd01172">
    <property type="entry name" value="RfaE_like"/>
    <property type="match status" value="1"/>
</dbReference>
<evidence type="ECO:0000259" key="13">
    <source>
        <dbReference type="Pfam" id="PF00294"/>
    </source>
</evidence>
<accession>A0A7C9VKM9</accession>
<dbReference type="EMBL" id="JAAMRR010000382">
    <property type="protein sequence ID" value="NGX95051.1"/>
    <property type="molecule type" value="Genomic_DNA"/>
</dbReference>
<dbReference type="InterPro" id="IPR011611">
    <property type="entry name" value="PfkB_dom"/>
</dbReference>
<feature type="region of interest" description="Cytidylyltransferase" evidence="12">
    <location>
        <begin position="352"/>
        <end position="484"/>
    </location>
</feature>
<dbReference type="InterPro" id="IPR029056">
    <property type="entry name" value="Ribokinase-like"/>
</dbReference>
<name>A0A7C9VKM9_9BRAD</name>
<dbReference type="InterPro" id="IPR014729">
    <property type="entry name" value="Rossmann-like_a/b/a_fold"/>
</dbReference>
<organism evidence="15 16">
    <name type="scientific">Candidatus Afipia apatlaquensis</name>
    <dbReference type="NCBI Taxonomy" id="2712852"/>
    <lineage>
        <taxon>Bacteria</taxon>
        <taxon>Pseudomonadati</taxon>
        <taxon>Pseudomonadota</taxon>
        <taxon>Alphaproteobacteria</taxon>
        <taxon>Hyphomicrobiales</taxon>
        <taxon>Nitrobacteraceae</taxon>
        <taxon>Afipia</taxon>
    </lineage>
</organism>
<dbReference type="Proteomes" id="UP000480266">
    <property type="component" value="Unassembled WGS sequence"/>
</dbReference>
<evidence type="ECO:0000256" key="10">
    <source>
        <dbReference type="ARBA" id="ARBA00023277"/>
    </source>
</evidence>
<dbReference type="Pfam" id="PF01467">
    <property type="entry name" value="CTP_transf_like"/>
    <property type="match status" value="1"/>
</dbReference>
<dbReference type="InterPro" id="IPR011913">
    <property type="entry name" value="RfaE_dom_I"/>
</dbReference>
<evidence type="ECO:0000256" key="7">
    <source>
        <dbReference type="ARBA" id="ARBA00022777"/>
    </source>
</evidence>
<dbReference type="NCBIfam" id="TIGR00125">
    <property type="entry name" value="cyt_tran_rel"/>
    <property type="match status" value="1"/>
</dbReference>